<protein>
    <recommendedName>
        <fullName evidence="5">PepSY domain-containing protein</fullName>
    </recommendedName>
</protein>
<gene>
    <name evidence="3" type="ORF">C8J30_10830</name>
</gene>
<feature type="compositionally biased region" description="Low complexity" evidence="1">
    <location>
        <begin position="136"/>
        <end position="146"/>
    </location>
</feature>
<organism evidence="3 4">
    <name type="scientific">Rhodobacter viridis</name>
    <dbReference type="NCBI Taxonomy" id="1054202"/>
    <lineage>
        <taxon>Bacteria</taxon>
        <taxon>Pseudomonadati</taxon>
        <taxon>Pseudomonadota</taxon>
        <taxon>Alphaproteobacteria</taxon>
        <taxon>Rhodobacterales</taxon>
        <taxon>Rhodobacter group</taxon>
        <taxon>Rhodobacter</taxon>
    </lineage>
</organism>
<reference evidence="3 4" key="1">
    <citation type="submission" date="2018-06" db="EMBL/GenBank/DDBJ databases">
        <title>Genomic Encyclopedia of Type Strains, Phase III (KMG-III): the genomes of soil and plant-associated and newly described type strains.</title>
        <authorList>
            <person name="Whitman W."/>
        </authorList>
    </citation>
    <scope>NUCLEOTIDE SEQUENCE [LARGE SCALE GENOMIC DNA]</scope>
    <source>
        <strain evidence="3 4">JA737</strain>
    </source>
</reference>
<keyword evidence="4" id="KW-1185">Reference proteome</keyword>
<feature type="region of interest" description="Disordered" evidence="1">
    <location>
        <begin position="82"/>
        <end position="108"/>
    </location>
</feature>
<keyword evidence="2" id="KW-0732">Signal</keyword>
<dbReference type="RefSeq" id="WP_146227898.1">
    <property type="nucleotide sequence ID" value="NZ_QJTK01000008.1"/>
</dbReference>
<proteinExistence type="predicted"/>
<comment type="caution">
    <text evidence="3">The sequence shown here is derived from an EMBL/GenBank/DDBJ whole genome shotgun (WGS) entry which is preliminary data.</text>
</comment>
<evidence type="ECO:0000256" key="2">
    <source>
        <dbReference type="SAM" id="SignalP"/>
    </source>
</evidence>
<name>A0A318U0G3_9RHOB</name>
<feature type="compositionally biased region" description="Low complexity" evidence="1">
    <location>
        <begin position="97"/>
        <end position="108"/>
    </location>
</feature>
<evidence type="ECO:0008006" key="5">
    <source>
        <dbReference type="Google" id="ProtNLM"/>
    </source>
</evidence>
<dbReference type="EMBL" id="QJTK01000008">
    <property type="protein sequence ID" value="PYF09458.1"/>
    <property type="molecule type" value="Genomic_DNA"/>
</dbReference>
<feature type="region of interest" description="Disordered" evidence="1">
    <location>
        <begin position="125"/>
        <end position="146"/>
    </location>
</feature>
<evidence type="ECO:0000256" key="1">
    <source>
        <dbReference type="SAM" id="MobiDB-lite"/>
    </source>
</evidence>
<dbReference type="Proteomes" id="UP000247727">
    <property type="component" value="Unassembled WGS sequence"/>
</dbReference>
<evidence type="ECO:0000313" key="4">
    <source>
        <dbReference type="Proteomes" id="UP000247727"/>
    </source>
</evidence>
<accession>A0A318U0G3</accession>
<dbReference type="AlphaFoldDB" id="A0A318U0G3"/>
<sequence>MGHVRSLMLIAALLAPLPVLKPLPALAVEADDVVAQLRAQGFKQINVSRTFLGRVKIEAQAPAVHREIVLNPKTGEILRDYTDAHDSDNRYAGSDRSTALGSTTAGSGLTGATDVGTASAVGAGISSGAVGGVGVGDATASPGGSE</sequence>
<feature type="signal peptide" evidence="2">
    <location>
        <begin position="1"/>
        <end position="27"/>
    </location>
</feature>
<feature type="chain" id="PRO_5016374957" description="PepSY domain-containing protein" evidence="2">
    <location>
        <begin position="28"/>
        <end position="146"/>
    </location>
</feature>
<evidence type="ECO:0000313" key="3">
    <source>
        <dbReference type="EMBL" id="PYF09458.1"/>
    </source>
</evidence>
<dbReference type="OrthoDB" id="7869758at2"/>